<evidence type="ECO:0000313" key="10">
    <source>
        <dbReference type="WBParaSite" id="ALUE_0000422401-mRNA-1"/>
    </source>
</evidence>
<dbReference type="InterPro" id="IPR001424">
    <property type="entry name" value="SOD_Cu_Zn_dom"/>
</dbReference>
<proteinExistence type="inferred from homology"/>
<sequence>MDSSVTTKNTAVAVFLRRISMSDVLHALLNDQRRRICQGVSIETSIIEVKYDAVCVVGQQSTMTSRAVAVLRGEGDVRGVVYLTQSKEDEPTILKGEISGLTPGLHGFHVHEYGDMTNGCISAGAHFNPFKKTHGGPTDEERHIGDLGNVEADANGIAKFQIVDKLVQLHGKYSVIGRSMVVHVGEDDLGKGTGDKKEESLKTGNAGARAACGVIAVAAPCEH</sequence>
<comment type="cofactor">
    <cofactor evidence="7">
        <name>Zn(2+)</name>
        <dbReference type="ChEBI" id="CHEBI:29105"/>
    </cofactor>
    <text evidence="7">Binds 1 zinc ion per subunit.</text>
</comment>
<evidence type="ECO:0000256" key="7">
    <source>
        <dbReference type="RuleBase" id="RU000393"/>
    </source>
</evidence>
<keyword evidence="4" id="KW-0049">Antioxidant</keyword>
<dbReference type="InterPro" id="IPR036423">
    <property type="entry name" value="SOD-like_Cu/Zn_dom_sf"/>
</dbReference>
<comment type="cofactor">
    <cofactor evidence="7">
        <name>Cu cation</name>
        <dbReference type="ChEBI" id="CHEBI:23378"/>
    </cofactor>
    <text evidence="7">Binds 1 copper ion per subunit.</text>
</comment>
<keyword evidence="9" id="KW-1185">Reference proteome</keyword>
<organism evidence="9 10">
    <name type="scientific">Ascaris lumbricoides</name>
    <name type="common">Giant roundworm</name>
    <dbReference type="NCBI Taxonomy" id="6252"/>
    <lineage>
        <taxon>Eukaryota</taxon>
        <taxon>Metazoa</taxon>
        <taxon>Ecdysozoa</taxon>
        <taxon>Nematoda</taxon>
        <taxon>Chromadorea</taxon>
        <taxon>Rhabditida</taxon>
        <taxon>Spirurina</taxon>
        <taxon>Ascaridomorpha</taxon>
        <taxon>Ascaridoidea</taxon>
        <taxon>Ascarididae</taxon>
        <taxon>Ascaris</taxon>
    </lineage>
</organism>
<dbReference type="AlphaFoldDB" id="A0A9J2P3S6"/>
<evidence type="ECO:0000259" key="8">
    <source>
        <dbReference type="Pfam" id="PF00080"/>
    </source>
</evidence>
<comment type="similarity">
    <text evidence="1 7">Belongs to the Cu-Zn superoxide dismutase family.</text>
</comment>
<dbReference type="CDD" id="cd00305">
    <property type="entry name" value="Cu-Zn_Superoxide_Dismutase"/>
    <property type="match status" value="1"/>
</dbReference>
<dbReference type="PANTHER" id="PTHR10003">
    <property type="entry name" value="SUPEROXIDE DISMUTASE CU-ZN -RELATED"/>
    <property type="match status" value="1"/>
</dbReference>
<dbReference type="InterPro" id="IPR024134">
    <property type="entry name" value="SOD_Cu/Zn_/chaperone"/>
</dbReference>
<dbReference type="WBParaSite" id="ALUE_0000422401-mRNA-1">
    <property type="protein sequence ID" value="ALUE_0000422401-mRNA-1"/>
    <property type="gene ID" value="ALUE_0000422401"/>
</dbReference>
<name>A0A9J2P3S6_ASCLU</name>
<dbReference type="FunFam" id="2.60.40.200:FF:000001">
    <property type="entry name" value="Superoxide dismutase [Cu-Zn]"/>
    <property type="match status" value="1"/>
</dbReference>
<keyword evidence="3 7" id="KW-0862">Zinc</keyword>
<dbReference type="PROSITE" id="PS00332">
    <property type="entry name" value="SOD_CU_ZN_2"/>
    <property type="match status" value="1"/>
</dbReference>
<dbReference type="EC" id="1.15.1.1" evidence="7"/>
<evidence type="ECO:0000256" key="3">
    <source>
        <dbReference type="ARBA" id="ARBA00022833"/>
    </source>
</evidence>
<reference evidence="10" key="1">
    <citation type="submission" date="2023-03" db="UniProtKB">
        <authorList>
            <consortium name="WormBaseParasite"/>
        </authorList>
    </citation>
    <scope>IDENTIFICATION</scope>
</reference>
<dbReference type="Pfam" id="PF00080">
    <property type="entry name" value="Sod_Cu"/>
    <property type="match status" value="1"/>
</dbReference>
<feature type="domain" description="Superoxide dismutase copper/zinc binding" evidence="8">
    <location>
        <begin position="77"/>
        <end position="215"/>
    </location>
</feature>
<dbReference type="SUPFAM" id="SSF49329">
    <property type="entry name" value="Cu,Zn superoxide dismutase-like"/>
    <property type="match status" value="1"/>
</dbReference>
<protein>
    <recommendedName>
        <fullName evidence="7">Superoxide dismutase [Cu-Zn]</fullName>
        <ecNumber evidence="7">1.15.1.1</ecNumber>
    </recommendedName>
</protein>
<dbReference type="GO" id="GO:0005507">
    <property type="term" value="F:copper ion binding"/>
    <property type="evidence" value="ECO:0007669"/>
    <property type="project" value="InterPro"/>
</dbReference>
<evidence type="ECO:0000256" key="5">
    <source>
        <dbReference type="ARBA" id="ARBA00023002"/>
    </source>
</evidence>
<keyword evidence="5 7" id="KW-0560">Oxidoreductase</keyword>
<comment type="catalytic activity">
    <reaction evidence="7">
        <text>2 superoxide + 2 H(+) = H2O2 + O2</text>
        <dbReference type="Rhea" id="RHEA:20696"/>
        <dbReference type="ChEBI" id="CHEBI:15378"/>
        <dbReference type="ChEBI" id="CHEBI:15379"/>
        <dbReference type="ChEBI" id="CHEBI:16240"/>
        <dbReference type="ChEBI" id="CHEBI:18421"/>
        <dbReference type="EC" id="1.15.1.1"/>
    </reaction>
</comment>
<dbReference type="PRINTS" id="PR00068">
    <property type="entry name" value="CUZNDISMTASE"/>
</dbReference>
<dbReference type="Gene3D" id="2.60.40.200">
    <property type="entry name" value="Superoxide dismutase, copper/zinc binding domain"/>
    <property type="match status" value="1"/>
</dbReference>
<evidence type="ECO:0000256" key="2">
    <source>
        <dbReference type="ARBA" id="ARBA00022723"/>
    </source>
</evidence>
<dbReference type="GO" id="GO:0004784">
    <property type="term" value="F:superoxide dismutase activity"/>
    <property type="evidence" value="ECO:0007669"/>
    <property type="project" value="UniProtKB-EC"/>
</dbReference>
<dbReference type="Proteomes" id="UP000036681">
    <property type="component" value="Unplaced"/>
</dbReference>
<dbReference type="InterPro" id="IPR018152">
    <property type="entry name" value="SOD_Cu/Zn_BS"/>
</dbReference>
<accession>A0A9J2P3S6</accession>
<evidence type="ECO:0000313" key="9">
    <source>
        <dbReference type="Proteomes" id="UP000036681"/>
    </source>
</evidence>
<evidence type="ECO:0000256" key="1">
    <source>
        <dbReference type="ARBA" id="ARBA00010457"/>
    </source>
</evidence>
<evidence type="ECO:0000256" key="4">
    <source>
        <dbReference type="ARBA" id="ARBA00022862"/>
    </source>
</evidence>
<keyword evidence="6 7" id="KW-0186">Copper</keyword>
<comment type="function">
    <text evidence="7">Destroys radicals which are normally produced within the cells and which are toxic to biological systems.</text>
</comment>
<dbReference type="PROSITE" id="PS00087">
    <property type="entry name" value="SOD_CU_ZN_1"/>
    <property type="match status" value="1"/>
</dbReference>
<keyword evidence="2 7" id="KW-0479">Metal-binding</keyword>
<evidence type="ECO:0000256" key="6">
    <source>
        <dbReference type="ARBA" id="ARBA00023008"/>
    </source>
</evidence>